<feature type="region of interest" description="Disordered" evidence="1">
    <location>
        <begin position="1"/>
        <end position="87"/>
    </location>
</feature>
<feature type="compositionally biased region" description="Polar residues" evidence="1">
    <location>
        <begin position="25"/>
        <end position="39"/>
    </location>
</feature>
<name>A0A2K0T2N0_9HYPO</name>
<dbReference type="Proteomes" id="UP000236546">
    <property type="component" value="Unassembled WGS sequence"/>
</dbReference>
<comment type="caution">
    <text evidence="3">The sequence shown here is derived from an EMBL/GenBank/DDBJ whole genome shotgun (WGS) entry which is preliminary data.</text>
</comment>
<feature type="compositionally biased region" description="Low complexity" evidence="1">
    <location>
        <begin position="163"/>
        <end position="189"/>
    </location>
</feature>
<evidence type="ECO:0000256" key="2">
    <source>
        <dbReference type="SAM" id="Phobius"/>
    </source>
</evidence>
<gene>
    <name evidence="3" type="ORF">TGAMA5MH_08289</name>
</gene>
<evidence type="ECO:0000313" key="4">
    <source>
        <dbReference type="Proteomes" id="UP000236546"/>
    </source>
</evidence>
<dbReference type="OrthoDB" id="3499003at2759"/>
<organism evidence="3 4">
    <name type="scientific">Trichoderma gamsii</name>
    <dbReference type="NCBI Taxonomy" id="398673"/>
    <lineage>
        <taxon>Eukaryota</taxon>
        <taxon>Fungi</taxon>
        <taxon>Dikarya</taxon>
        <taxon>Ascomycota</taxon>
        <taxon>Pezizomycotina</taxon>
        <taxon>Sordariomycetes</taxon>
        <taxon>Hypocreomycetidae</taxon>
        <taxon>Hypocreales</taxon>
        <taxon>Hypocreaceae</taxon>
        <taxon>Trichoderma</taxon>
    </lineage>
</organism>
<keyword evidence="2" id="KW-0812">Transmembrane</keyword>
<dbReference type="AlphaFoldDB" id="A0A2K0T2N0"/>
<sequence length="292" mass="30744">MGFQSYFSEAERNGDDLGAPRGRSATISTSSQSVLFHNSDSGRRNLIRATPGAPMSPDRGRSVDQTAGTFYREGTPPPPPTTRDTNVDVSSTTNILHKAGDFYDYQYDHVAPPAPIPAKATICGVSSRLFWLIMTAIGLFVAIGVGVGVGVGLGARHKAVVQPSPTTSSPPGSHTSTSTSSRTASPTETLPSNLLGCPQNNNTRYAVPGSEKTFLLVCGIDYSGAGQAVEVGNLYTIDMEDCIANCATFPGCTGAGWGIIPGDAGSEHRCWLKGDLGKKPLTKLGWYFAILQ</sequence>
<keyword evidence="2" id="KW-0472">Membrane</keyword>
<evidence type="ECO:0000256" key="1">
    <source>
        <dbReference type="SAM" id="MobiDB-lite"/>
    </source>
</evidence>
<accession>A0A2K0T2N0</accession>
<feature type="region of interest" description="Disordered" evidence="1">
    <location>
        <begin position="161"/>
        <end position="193"/>
    </location>
</feature>
<keyword evidence="2" id="KW-1133">Transmembrane helix</keyword>
<protein>
    <recommendedName>
        <fullName evidence="5">Apple domain-containing protein</fullName>
    </recommendedName>
</protein>
<feature type="transmembrane region" description="Helical" evidence="2">
    <location>
        <begin position="129"/>
        <end position="153"/>
    </location>
</feature>
<dbReference type="EMBL" id="MTYH01000075">
    <property type="protein sequence ID" value="PNP39770.1"/>
    <property type="molecule type" value="Genomic_DNA"/>
</dbReference>
<evidence type="ECO:0008006" key="5">
    <source>
        <dbReference type="Google" id="ProtNLM"/>
    </source>
</evidence>
<proteinExistence type="predicted"/>
<evidence type="ECO:0000313" key="3">
    <source>
        <dbReference type="EMBL" id="PNP39770.1"/>
    </source>
</evidence>
<reference evidence="3 4" key="1">
    <citation type="submission" date="2017-02" db="EMBL/GenBank/DDBJ databases">
        <title>Genomes of Trichoderma spp. with biocontrol activity.</title>
        <authorList>
            <person name="Gardiner D."/>
            <person name="Kazan K."/>
            <person name="Vos C."/>
            <person name="Harvey P."/>
        </authorList>
    </citation>
    <scope>NUCLEOTIDE SEQUENCE [LARGE SCALE GENOMIC DNA]</scope>
    <source>
        <strain evidence="3 4">A5MH</strain>
    </source>
</reference>